<dbReference type="GO" id="GO:0005737">
    <property type="term" value="C:cytoplasm"/>
    <property type="evidence" value="ECO:0007669"/>
    <property type="project" value="TreeGrafter"/>
</dbReference>
<dbReference type="GO" id="GO:0016020">
    <property type="term" value="C:membrane"/>
    <property type="evidence" value="ECO:0007669"/>
    <property type="project" value="UniProtKB-SubCell"/>
</dbReference>
<dbReference type="InterPro" id="IPR007248">
    <property type="entry name" value="Mpv17_PMP22"/>
</dbReference>
<dbReference type="AlphaFoldDB" id="A0A6U6CYQ7"/>
<comment type="similarity">
    <text evidence="2">Belongs to the peroxisomal membrane protein PXMP2/4 family.</text>
</comment>
<evidence type="ECO:0000256" key="4">
    <source>
        <dbReference type="ARBA" id="ARBA00022989"/>
    </source>
</evidence>
<keyword evidence="3" id="KW-0812">Transmembrane</keyword>
<dbReference type="EMBL" id="HBKN01044332">
    <property type="protein sequence ID" value="CAE2333557.1"/>
    <property type="molecule type" value="Transcribed_RNA"/>
</dbReference>
<keyword evidence="5" id="KW-0472">Membrane</keyword>
<evidence type="ECO:0000256" key="1">
    <source>
        <dbReference type="ARBA" id="ARBA00004141"/>
    </source>
</evidence>
<dbReference type="PANTHER" id="PTHR11266">
    <property type="entry name" value="PEROXISOMAL MEMBRANE PROTEIN 2, PXMP2 MPV17"/>
    <property type="match status" value="1"/>
</dbReference>
<protein>
    <submittedName>
        <fullName evidence="7">Uncharacterized protein</fullName>
    </submittedName>
</protein>
<evidence type="ECO:0000256" key="2">
    <source>
        <dbReference type="ARBA" id="ARBA00006824"/>
    </source>
</evidence>
<evidence type="ECO:0000313" key="7">
    <source>
        <dbReference type="EMBL" id="CAE2333555.1"/>
    </source>
</evidence>
<feature type="region of interest" description="Disordered" evidence="6">
    <location>
        <begin position="383"/>
        <end position="402"/>
    </location>
</feature>
<dbReference type="Pfam" id="PF04117">
    <property type="entry name" value="Mpv17_PMP22"/>
    <property type="match status" value="1"/>
</dbReference>
<name>A0A6U6CYQ7_GUITH</name>
<comment type="subcellular location">
    <subcellularLocation>
        <location evidence="1">Membrane</location>
        <topology evidence="1">Multi-pass membrane protein</topology>
    </subcellularLocation>
</comment>
<dbReference type="EMBL" id="HBKN01044331">
    <property type="protein sequence ID" value="CAE2333555.1"/>
    <property type="molecule type" value="Transcribed_RNA"/>
</dbReference>
<keyword evidence="4" id="KW-1133">Transmembrane helix</keyword>
<evidence type="ECO:0000256" key="6">
    <source>
        <dbReference type="SAM" id="MobiDB-lite"/>
    </source>
</evidence>
<accession>A0A6U6CYQ7</accession>
<evidence type="ECO:0000313" key="8">
    <source>
        <dbReference type="EMBL" id="CAE2333557.1"/>
    </source>
</evidence>
<organism evidence="7">
    <name type="scientific">Guillardia theta</name>
    <name type="common">Cryptophyte</name>
    <name type="synonym">Cryptomonas phi</name>
    <dbReference type="NCBI Taxonomy" id="55529"/>
    <lineage>
        <taxon>Eukaryota</taxon>
        <taxon>Cryptophyceae</taxon>
        <taxon>Pyrenomonadales</taxon>
        <taxon>Geminigeraceae</taxon>
        <taxon>Guillardia</taxon>
    </lineage>
</organism>
<sequence>MQTALLRNSTGACLLKRLKLVNHRSKQYQASQWCYLSNVRTVQRPLRFRFFPTTATKTILPTVSQWKDSGNTDMTERSERVSEIQKETYDSPAHVSKSLQSLEGRMPQFLFNSAAAGMAAALVYCNVHVPEAALSMEVFDQILRNIPLAATCAMMGDAVAQGVDQRHRGVAEVKVDWNRLLSAGAVAGLLQGGGTTIWLCNLNMLMPGSMVGFDSLSKFGALMGKVIVDSYIWGTLTNTFNIILRRLCARDSLGHAVSQWKRNIVNVTVSEFKFWPGWGAMVYAYVPVTEQVNAFAIGGFIWSVYLSWVANSVPQDKLDVSINRRYSRYGCPVGLKLQKHPRYTPAAVSLLSSQGGSTLPPQVKNTILAQRMSMQLLRNDKHALPVPSTGLPRRRGTGPLKL</sequence>
<gene>
    <name evidence="7" type="ORF">GTHE00462_LOCUS34720</name>
    <name evidence="8" type="ORF">GTHE00462_LOCUS34721</name>
</gene>
<evidence type="ECO:0000256" key="5">
    <source>
        <dbReference type="ARBA" id="ARBA00023136"/>
    </source>
</evidence>
<evidence type="ECO:0000256" key="3">
    <source>
        <dbReference type="ARBA" id="ARBA00022692"/>
    </source>
</evidence>
<proteinExistence type="inferred from homology"/>
<reference evidence="7" key="1">
    <citation type="submission" date="2021-01" db="EMBL/GenBank/DDBJ databases">
        <authorList>
            <person name="Corre E."/>
            <person name="Pelletier E."/>
            <person name="Niang G."/>
            <person name="Scheremetjew M."/>
            <person name="Finn R."/>
            <person name="Kale V."/>
            <person name="Holt S."/>
            <person name="Cochrane G."/>
            <person name="Meng A."/>
            <person name="Brown T."/>
            <person name="Cohen L."/>
        </authorList>
    </citation>
    <scope>NUCLEOTIDE SEQUENCE</scope>
    <source>
        <strain evidence="7">CCMP 2712</strain>
    </source>
</reference>